<feature type="chain" id="PRO_5045554937" description="Major facilitator superfamily (MFS) profile domain-containing protein" evidence="8">
    <location>
        <begin position="25"/>
        <end position="603"/>
    </location>
</feature>
<name>A0ABR3SKP3_9PEZI</name>
<feature type="transmembrane region" description="Helical" evidence="7">
    <location>
        <begin position="329"/>
        <end position="346"/>
    </location>
</feature>
<protein>
    <recommendedName>
        <fullName evidence="9">Major facilitator superfamily (MFS) profile domain-containing protein</fullName>
    </recommendedName>
</protein>
<accession>A0ABR3SKP3</accession>
<keyword evidence="3 7" id="KW-0812">Transmembrane</keyword>
<feature type="transmembrane region" description="Helical" evidence="7">
    <location>
        <begin position="569"/>
        <end position="589"/>
    </location>
</feature>
<feature type="transmembrane region" description="Helical" evidence="7">
    <location>
        <begin position="168"/>
        <end position="186"/>
    </location>
</feature>
<dbReference type="PROSITE" id="PS50850">
    <property type="entry name" value="MFS"/>
    <property type="match status" value="1"/>
</dbReference>
<comment type="caution">
    <text evidence="10">The sequence shown here is derived from an EMBL/GenBank/DDBJ whole genome shotgun (WGS) entry which is preliminary data.</text>
</comment>
<feature type="signal peptide" evidence="8">
    <location>
        <begin position="1"/>
        <end position="24"/>
    </location>
</feature>
<comment type="subcellular location">
    <subcellularLocation>
        <location evidence="1">Membrane</location>
        <topology evidence="1">Multi-pass membrane protein</topology>
    </subcellularLocation>
</comment>
<feature type="transmembrane region" description="Helical" evidence="7">
    <location>
        <begin position="224"/>
        <end position="244"/>
    </location>
</feature>
<sequence length="603" mass="63383">MSPSLYLYLAALALHVQQFKSAMADNKAPEKGSTLAVPGTQQQTPAAISTTSSVSGLSIMDEKDNESASEKAAGSDVDAEAQGEKLEPVVSSEQPTGLKLFVIVVAVICSIFLVALDMTIVATAIPKITDEFRSLDQVGWYGSAFFLTLGAFQSTWGKAYKYFPLKTSFLLSIFIFEIGSLICGVAQNSTTLIVGRAIAGAGGAGIAAGAYTILAFTAPPGQAAAYTGILGAVYAVASVVGPLLGGVFTDHVSWRWCFYINLPIGGLAGAIILIWFQTPKKARPVAAPFKEKIFQMDPLGTFLLLAAFVCLILALQWGGTTKAWNSADVIGTLVGFFVLIIAFIHVEIWLGDRALLVPRLMKQKTIAFLSAFQFFGSGTFMLLLYYLPIYFQVVSGVSAAQSGVRNIPYILGIALFTIVSGGTITATGHYLPLIALGSVLATIGGGLIFTLDIGSPSSHWIGYQALAGIGSGLGIQVGVIVSQAIVPAIEVSSVTAIILFWQTLAGAIFVSVAQSLFTNKLVKMVPQEVPGLNPALVVATGATELRSVFPEDQLAGVIRSYMAGLKDAYALDIALAGCSVLVAFSMVLFDRRKVKKGMPGGAA</sequence>
<keyword evidence="8" id="KW-0732">Signal</keyword>
<dbReference type="InterPro" id="IPR011701">
    <property type="entry name" value="MFS"/>
</dbReference>
<feature type="compositionally biased region" description="Polar residues" evidence="6">
    <location>
        <begin position="39"/>
        <end position="56"/>
    </location>
</feature>
<feature type="transmembrane region" description="Helical" evidence="7">
    <location>
        <begin position="138"/>
        <end position="156"/>
    </location>
</feature>
<dbReference type="EMBL" id="JAJVDC020000118">
    <property type="protein sequence ID" value="KAL1623602.1"/>
    <property type="molecule type" value="Genomic_DNA"/>
</dbReference>
<feature type="transmembrane region" description="Helical" evidence="7">
    <location>
        <begin position="463"/>
        <end position="486"/>
    </location>
</feature>
<dbReference type="Gene3D" id="1.20.1250.20">
    <property type="entry name" value="MFS general substrate transporter like domains"/>
    <property type="match status" value="1"/>
</dbReference>
<feature type="region of interest" description="Disordered" evidence="6">
    <location>
        <begin position="30"/>
        <end position="56"/>
    </location>
</feature>
<evidence type="ECO:0000256" key="1">
    <source>
        <dbReference type="ARBA" id="ARBA00004141"/>
    </source>
</evidence>
<evidence type="ECO:0000256" key="4">
    <source>
        <dbReference type="ARBA" id="ARBA00022989"/>
    </source>
</evidence>
<dbReference type="InterPro" id="IPR036259">
    <property type="entry name" value="MFS_trans_sf"/>
</dbReference>
<dbReference type="Pfam" id="PF07690">
    <property type="entry name" value="MFS_1"/>
    <property type="match status" value="1"/>
</dbReference>
<feature type="transmembrane region" description="Helical" evidence="7">
    <location>
        <begin position="256"/>
        <end position="278"/>
    </location>
</feature>
<feature type="region of interest" description="Disordered" evidence="6">
    <location>
        <begin position="68"/>
        <end position="88"/>
    </location>
</feature>
<dbReference type="CDD" id="cd17502">
    <property type="entry name" value="MFS_Azr1_MDR_like"/>
    <property type="match status" value="1"/>
</dbReference>
<evidence type="ECO:0000256" key="2">
    <source>
        <dbReference type="ARBA" id="ARBA00022448"/>
    </source>
</evidence>
<dbReference type="Proteomes" id="UP001521116">
    <property type="component" value="Unassembled WGS sequence"/>
</dbReference>
<keyword evidence="11" id="KW-1185">Reference proteome</keyword>
<feature type="transmembrane region" description="Helical" evidence="7">
    <location>
        <begin position="198"/>
        <end position="218"/>
    </location>
</feature>
<evidence type="ECO:0000256" key="3">
    <source>
        <dbReference type="ARBA" id="ARBA00022692"/>
    </source>
</evidence>
<evidence type="ECO:0000259" key="9">
    <source>
        <dbReference type="PROSITE" id="PS50850"/>
    </source>
</evidence>
<keyword evidence="2" id="KW-0813">Transport</keyword>
<reference evidence="10 11" key="1">
    <citation type="submission" date="2024-02" db="EMBL/GenBank/DDBJ databases">
        <title>De novo assembly and annotation of 12 fungi associated with fruit tree decline syndrome in Ontario, Canada.</title>
        <authorList>
            <person name="Sulman M."/>
            <person name="Ellouze W."/>
            <person name="Ilyukhin E."/>
        </authorList>
    </citation>
    <scope>NUCLEOTIDE SEQUENCE [LARGE SCALE GENOMIC DNA]</scope>
    <source>
        <strain evidence="10 11">M1-105</strain>
    </source>
</reference>
<dbReference type="Gene3D" id="1.20.1720.10">
    <property type="entry name" value="Multidrug resistance protein D"/>
    <property type="match status" value="1"/>
</dbReference>
<evidence type="ECO:0000256" key="8">
    <source>
        <dbReference type="SAM" id="SignalP"/>
    </source>
</evidence>
<feature type="transmembrane region" description="Helical" evidence="7">
    <location>
        <begin position="100"/>
        <end position="126"/>
    </location>
</feature>
<feature type="transmembrane region" description="Helical" evidence="7">
    <location>
        <begin position="366"/>
        <end position="387"/>
    </location>
</feature>
<feature type="transmembrane region" description="Helical" evidence="7">
    <location>
        <begin position="298"/>
        <end position="317"/>
    </location>
</feature>
<evidence type="ECO:0000256" key="6">
    <source>
        <dbReference type="SAM" id="MobiDB-lite"/>
    </source>
</evidence>
<dbReference type="PANTHER" id="PTHR23501">
    <property type="entry name" value="MAJOR FACILITATOR SUPERFAMILY"/>
    <property type="match status" value="1"/>
</dbReference>
<dbReference type="SUPFAM" id="SSF103473">
    <property type="entry name" value="MFS general substrate transporter"/>
    <property type="match status" value="1"/>
</dbReference>
<keyword evidence="4 7" id="KW-1133">Transmembrane helix</keyword>
<evidence type="ECO:0000256" key="5">
    <source>
        <dbReference type="ARBA" id="ARBA00023136"/>
    </source>
</evidence>
<proteinExistence type="predicted"/>
<evidence type="ECO:0000313" key="10">
    <source>
        <dbReference type="EMBL" id="KAL1623602.1"/>
    </source>
</evidence>
<dbReference type="InterPro" id="IPR020846">
    <property type="entry name" value="MFS_dom"/>
</dbReference>
<feature type="transmembrane region" description="Helical" evidence="7">
    <location>
        <begin position="407"/>
        <end position="424"/>
    </location>
</feature>
<gene>
    <name evidence="10" type="ORF">SLS56_008242</name>
</gene>
<evidence type="ECO:0000256" key="7">
    <source>
        <dbReference type="SAM" id="Phobius"/>
    </source>
</evidence>
<feature type="domain" description="Major facilitator superfamily (MFS) profile" evidence="9">
    <location>
        <begin position="103"/>
        <end position="593"/>
    </location>
</feature>
<dbReference type="PANTHER" id="PTHR23501:SF177">
    <property type="entry name" value="MAJOR FACILITATOR SUPERFAMILY (MFS) PROFILE DOMAIN-CONTAINING PROTEIN-RELATED"/>
    <property type="match status" value="1"/>
</dbReference>
<evidence type="ECO:0000313" key="11">
    <source>
        <dbReference type="Proteomes" id="UP001521116"/>
    </source>
</evidence>
<feature type="transmembrane region" description="Helical" evidence="7">
    <location>
        <begin position="498"/>
        <end position="517"/>
    </location>
</feature>
<keyword evidence="5 7" id="KW-0472">Membrane</keyword>
<organism evidence="10 11">
    <name type="scientific">Neofusicoccum ribis</name>
    <dbReference type="NCBI Taxonomy" id="45134"/>
    <lineage>
        <taxon>Eukaryota</taxon>
        <taxon>Fungi</taxon>
        <taxon>Dikarya</taxon>
        <taxon>Ascomycota</taxon>
        <taxon>Pezizomycotina</taxon>
        <taxon>Dothideomycetes</taxon>
        <taxon>Dothideomycetes incertae sedis</taxon>
        <taxon>Botryosphaeriales</taxon>
        <taxon>Botryosphaeriaceae</taxon>
        <taxon>Neofusicoccum</taxon>
    </lineage>
</organism>